<name>A0A2P5E9X6_TREOI</name>
<feature type="compositionally biased region" description="Basic and acidic residues" evidence="1">
    <location>
        <begin position="67"/>
        <end position="87"/>
    </location>
</feature>
<dbReference type="Proteomes" id="UP000237000">
    <property type="component" value="Unassembled WGS sequence"/>
</dbReference>
<evidence type="ECO:0000256" key="1">
    <source>
        <dbReference type="SAM" id="MobiDB-lite"/>
    </source>
</evidence>
<accession>A0A2P5E9X6</accession>
<evidence type="ECO:0000313" key="2">
    <source>
        <dbReference type="EMBL" id="PON82353.1"/>
    </source>
</evidence>
<evidence type="ECO:0000313" key="3">
    <source>
        <dbReference type="Proteomes" id="UP000237000"/>
    </source>
</evidence>
<protein>
    <submittedName>
        <fullName evidence="2">Uncharacterized protein</fullName>
    </submittedName>
</protein>
<keyword evidence="3" id="KW-1185">Reference proteome</keyword>
<reference evidence="3" key="1">
    <citation type="submission" date="2016-06" db="EMBL/GenBank/DDBJ databases">
        <title>Parallel loss of symbiosis genes in relatives of nitrogen-fixing non-legume Parasponia.</title>
        <authorList>
            <person name="Van Velzen R."/>
            <person name="Holmer R."/>
            <person name="Bu F."/>
            <person name="Rutten L."/>
            <person name="Van Zeijl A."/>
            <person name="Liu W."/>
            <person name="Santuari L."/>
            <person name="Cao Q."/>
            <person name="Sharma T."/>
            <person name="Shen D."/>
            <person name="Roswanjaya Y."/>
            <person name="Wardhani T."/>
            <person name="Kalhor M.S."/>
            <person name="Jansen J."/>
            <person name="Van den Hoogen J."/>
            <person name="Gungor B."/>
            <person name="Hartog M."/>
            <person name="Hontelez J."/>
            <person name="Verver J."/>
            <person name="Yang W.-C."/>
            <person name="Schijlen E."/>
            <person name="Repin R."/>
            <person name="Schilthuizen M."/>
            <person name="Schranz E."/>
            <person name="Heidstra R."/>
            <person name="Miyata K."/>
            <person name="Fedorova E."/>
            <person name="Kohlen W."/>
            <person name="Bisseling T."/>
            <person name="Smit S."/>
            <person name="Geurts R."/>
        </authorList>
    </citation>
    <scope>NUCLEOTIDE SEQUENCE [LARGE SCALE GENOMIC DNA]</scope>
    <source>
        <strain evidence="3">cv. RG33-2</strain>
    </source>
</reference>
<gene>
    <name evidence="2" type="ORF">TorRG33x02_218480</name>
</gene>
<proteinExistence type="predicted"/>
<dbReference type="EMBL" id="JXTC01000196">
    <property type="protein sequence ID" value="PON82353.1"/>
    <property type="molecule type" value="Genomic_DNA"/>
</dbReference>
<sequence>MTKSELLYSMIYGTLTSLSLSPKYSCHSEKLQHHPLPRLFPIPHRVLVHNNLFLLNSDKLGYQILDRDDRQSQEEPHKLPRDLRDWPSRPQFLADSVHEHDQNGAVDKA</sequence>
<feature type="region of interest" description="Disordered" evidence="1">
    <location>
        <begin position="67"/>
        <end position="88"/>
    </location>
</feature>
<comment type="caution">
    <text evidence="2">The sequence shown here is derived from an EMBL/GenBank/DDBJ whole genome shotgun (WGS) entry which is preliminary data.</text>
</comment>
<dbReference type="InParanoid" id="A0A2P5E9X6"/>
<dbReference type="AlphaFoldDB" id="A0A2P5E9X6"/>
<organism evidence="2 3">
    <name type="scientific">Trema orientale</name>
    <name type="common">Charcoal tree</name>
    <name type="synonym">Celtis orientalis</name>
    <dbReference type="NCBI Taxonomy" id="63057"/>
    <lineage>
        <taxon>Eukaryota</taxon>
        <taxon>Viridiplantae</taxon>
        <taxon>Streptophyta</taxon>
        <taxon>Embryophyta</taxon>
        <taxon>Tracheophyta</taxon>
        <taxon>Spermatophyta</taxon>
        <taxon>Magnoliopsida</taxon>
        <taxon>eudicotyledons</taxon>
        <taxon>Gunneridae</taxon>
        <taxon>Pentapetalae</taxon>
        <taxon>rosids</taxon>
        <taxon>fabids</taxon>
        <taxon>Rosales</taxon>
        <taxon>Cannabaceae</taxon>
        <taxon>Trema</taxon>
    </lineage>
</organism>